<dbReference type="OrthoDB" id="6905036at2"/>
<dbReference type="Proteomes" id="UP000237440">
    <property type="component" value="Unassembled WGS sequence"/>
</dbReference>
<dbReference type="AlphaFoldDB" id="A0A2S3VR89"/>
<gene>
    <name evidence="1" type="ORF">B0D71_10715</name>
</gene>
<accession>A0A2S3VR89</accession>
<name>A0A2S3VR89_9PSED</name>
<evidence type="ECO:0000313" key="1">
    <source>
        <dbReference type="EMBL" id="POF42468.1"/>
    </source>
</evidence>
<evidence type="ECO:0000313" key="2">
    <source>
        <dbReference type="Proteomes" id="UP000237440"/>
    </source>
</evidence>
<reference evidence="2" key="1">
    <citation type="submission" date="2017-02" db="EMBL/GenBank/DDBJ databases">
        <authorList>
            <person name="Furmanczyk E.M."/>
        </authorList>
    </citation>
    <scope>NUCLEOTIDE SEQUENCE [LARGE SCALE GENOMIC DNA]</scope>
    <source>
        <strain evidence="2">AP3_22</strain>
    </source>
</reference>
<dbReference type="EMBL" id="MUJK01000003">
    <property type="protein sequence ID" value="POF42468.1"/>
    <property type="molecule type" value="Genomic_DNA"/>
</dbReference>
<protein>
    <submittedName>
        <fullName evidence="1">Uncharacterized protein</fullName>
    </submittedName>
</protein>
<keyword evidence="2" id="KW-1185">Reference proteome</keyword>
<organism evidence="1 2">
    <name type="scientific">Pseudomonas laurylsulfativorans</name>
    <dbReference type="NCBI Taxonomy" id="1943631"/>
    <lineage>
        <taxon>Bacteria</taxon>
        <taxon>Pseudomonadati</taxon>
        <taxon>Pseudomonadota</taxon>
        <taxon>Gammaproteobacteria</taxon>
        <taxon>Pseudomonadales</taxon>
        <taxon>Pseudomonadaceae</taxon>
        <taxon>Pseudomonas</taxon>
    </lineage>
</organism>
<comment type="caution">
    <text evidence="1">The sequence shown here is derived from an EMBL/GenBank/DDBJ whole genome shotgun (WGS) entry which is preliminary data.</text>
</comment>
<sequence>MVRPCGSKAAHVTCIYRVLGGLHDFDMQSSGGMSGTLVVLKINGFLMSFLDGLRSLAEQVAKSVRLIIGGVSTPLMFARVCGKA</sequence>
<proteinExistence type="predicted"/>